<comment type="similarity">
    <text evidence="12">Belongs to the pannexin family.</text>
</comment>
<keyword evidence="11 12" id="KW-0407">Ion channel</keyword>
<evidence type="ECO:0000256" key="8">
    <source>
        <dbReference type="ARBA" id="ARBA00022989"/>
    </source>
</evidence>
<dbReference type="EMBL" id="OA884261">
    <property type="protein sequence ID" value="CAD7280518.1"/>
    <property type="molecule type" value="Genomic_DNA"/>
</dbReference>
<proteinExistence type="inferred from homology"/>
<accession>A0A7R9BTX9</accession>
<evidence type="ECO:0000256" key="13">
    <source>
        <dbReference type="SAM" id="MobiDB-lite"/>
    </source>
</evidence>
<evidence type="ECO:0000313" key="15">
    <source>
        <dbReference type="Proteomes" id="UP000678499"/>
    </source>
</evidence>
<dbReference type="EMBL" id="CAJPEX010002224">
    <property type="protein sequence ID" value="CAG0920670.1"/>
    <property type="molecule type" value="Genomic_DNA"/>
</dbReference>
<dbReference type="Proteomes" id="UP000678499">
    <property type="component" value="Unassembled WGS sequence"/>
</dbReference>
<evidence type="ECO:0000256" key="2">
    <source>
        <dbReference type="ARBA" id="ARBA00004651"/>
    </source>
</evidence>
<comment type="subcellular location">
    <subcellularLocation>
        <location evidence="1">Cell junction</location>
        <location evidence="1">Gap junction</location>
    </subcellularLocation>
    <subcellularLocation>
        <location evidence="2 12">Cell membrane</location>
        <topology evidence="2 12">Multi-pass membrane protein</topology>
    </subcellularLocation>
</comment>
<dbReference type="GO" id="GO:0007602">
    <property type="term" value="P:phototransduction"/>
    <property type="evidence" value="ECO:0007669"/>
    <property type="project" value="TreeGrafter"/>
</dbReference>
<evidence type="ECO:0000256" key="5">
    <source>
        <dbReference type="ARBA" id="ARBA00022692"/>
    </source>
</evidence>
<evidence type="ECO:0000256" key="7">
    <source>
        <dbReference type="ARBA" id="ARBA00022949"/>
    </source>
</evidence>
<evidence type="ECO:0000256" key="9">
    <source>
        <dbReference type="ARBA" id="ARBA00023065"/>
    </source>
</evidence>
<gene>
    <name evidence="12" type="primary">inx</name>
    <name evidence="14" type="ORF">NMOB1V02_LOCUS8177</name>
</gene>
<evidence type="ECO:0000313" key="14">
    <source>
        <dbReference type="EMBL" id="CAD7280518.1"/>
    </source>
</evidence>
<evidence type="ECO:0000256" key="11">
    <source>
        <dbReference type="ARBA" id="ARBA00023303"/>
    </source>
</evidence>
<comment type="function">
    <text evidence="12">Structural component of the gap junctions.</text>
</comment>
<dbReference type="Pfam" id="PF00876">
    <property type="entry name" value="Innexin"/>
    <property type="match status" value="1"/>
</dbReference>
<dbReference type="PANTHER" id="PTHR11893">
    <property type="entry name" value="INNEXIN"/>
    <property type="match status" value="1"/>
</dbReference>
<evidence type="ECO:0000256" key="4">
    <source>
        <dbReference type="ARBA" id="ARBA00022475"/>
    </source>
</evidence>
<protein>
    <recommendedName>
        <fullName evidence="12">Innexin</fullName>
    </recommendedName>
</protein>
<keyword evidence="8 12" id="KW-1133">Transmembrane helix</keyword>
<keyword evidence="5 12" id="KW-0812">Transmembrane</keyword>
<keyword evidence="7" id="KW-0965">Cell junction</keyword>
<feature type="transmembrane region" description="Helical" evidence="12">
    <location>
        <begin position="315"/>
        <end position="339"/>
    </location>
</feature>
<dbReference type="GO" id="GO:0005243">
    <property type="term" value="F:gap junction channel activity"/>
    <property type="evidence" value="ECO:0007669"/>
    <property type="project" value="TreeGrafter"/>
</dbReference>
<feature type="transmembrane region" description="Helical" evidence="12">
    <location>
        <begin position="224"/>
        <end position="245"/>
    </location>
</feature>
<feature type="transmembrane region" description="Helical" evidence="12">
    <location>
        <begin position="119"/>
        <end position="138"/>
    </location>
</feature>
<dbReference type="AlphaFoldDB" id="A0A7R9BTX9"/>
<keyword evidence="3 12" id="KW-0813">Transport</keyword>
<feature type="region of interest" description="Disordered" evidence="13">
    <location>
        <begin position="159"/>
        <end position="196"/>
    </location>
</feature>
<dbReference type="PANTHER" id="PTHR11893:SF37">
    <property type="entry name" value="INNEXIN INX3"/>
    <property type="match status" value="1"/>
</dbReference>
<keyword evidence="6" id="KW-0303">Gap junction</keyword>
<dbReference type="GO" id="GO:0034220">
    <property type="term" value="P:monoatomic ion transmembrane transport"/>
    <property type="evidence" value="ECO:0007669"/>
    <property type="project" value="UniProtKB-KW"/>
</dbReference>
<organism evidence="14">
    <name type="scientific">Notodromas monacha</name>
    <dbReference type="NCBI Taxonomy" id="399045"/>
    <lineage>
        <taxon>Eukaryota</taxon>
        <taxon>Metazoa</taxon>
        <taxon>Ecdysozoa</taxon>
        <taxon>Arthropoda</taxon>
        <taxon>Crustacea</taxon>
        <taxon>Oligostraca</taxon>
        <taxon>Ostracoda</taxon>
        <taxon>Podocopa</taxon>
        <taxon>Podocopida</taxon>
        <taxon>Cypridocopina</taxon>
        <taxon>Cypridoidea</taxon>
        <taxon>Cyprididae</taxon>
        <taxon>Notodromas</taxon>
    </lineage>
</organism>
<evidence type="ECO:0000256" key="10">
    <source>
        <dbReference type="ARBA" id="ARBA00023136"/>
    </source>
</evidence>
<evidence type="ECO:0000256" key="12">
    <source>
        <dbReference type="RuleBase" id="RU010713"/>
    </source>
</evidence>
<dbReference type="GO" id="GO:0005921">
    <property type="term" value="C:gap junction"/>
    <property type="evidence" value="ECO:0007669"/>
    <property type="project" value="UniProtKB-SubCell"/>
</dbReference>
<dbReference type="PRINTS" id="PR01262">
    <property type="entry name" value="INNEXIN"/>
</dbReference>
<dbReference type="OrthoDB" id="5867527at2759"/>
<name>A0A7R9BTX9_9CRUS</name>
<keyword evidence="10 12" id="KW-0472">Membrane</keyword>
<dbReference type="InterPro" id="IPR000990">
    <property type="entry name" value="Innexin"/>
</dbReference>
<feature type="transmembrane region" description="Helical" evidence="12">
    <location>
        <begin position="29"/>
        <end position="47"/>
    </location>
</feature>
<evidence type="ECO:0000256" key="3">
    <source>
        <dbReference type="ARBA" id="ARBA00022448"/>
    </source>
</evidence>
<keyword evidence="9 12" id="KW-0406">Ion transport</keyword>
<feature type="compositionally biased region" description="Acidic residues" evidence="13">
    <location>
        <begin position="167"/>
        <end position="187"/>
    </location>
</feature>
<keyword evidence="4" id="KW-1003">Cell membrane</keyword>
<dbReference type="GO" id="GO:0005886">
    <property type="term" value="C:plasma membrane"/>
    <property type="evidence" value="ECO:0007669"/>
    <property type="project" value="UniProtKB-SubCell"/>
</dbReference>
<keyword evidence="15" id="KW-1185">Reference proteome</keyword>
<sequence>MLSAFADVKPYVKVSSTNKVRFDTTVNKLHYRATVVFLMLCCILVVINDYIGKTIECISKGGAANNAVTTYCWISSTYTLPSELDKETGVGVAQPGVGPEQHVTQIANENKVYHAYYQWVPFMLLFQAILFYIPHFIWKFMENSMLRKLLDNLTGERIEGRQKNPNDDEQEEDEDFEEPSKGDDDDGDKLGLMPKKFKPTTEAGKKILLVAQYMKSTMNQHVTLYAKFVLCELLCFIVVIVNIVLTDTFLGGAFSKYGTEVLTFINTDDEFRTDPMTKIFPRITKCNWHSYGPSGSIQTHDVLCVLAINIINEKIYVFLWFWFILLAVLTGVQLVRRVIEMVSSAYRMRGLRRAKNSKNEKKYLDALEKQLNVGDWFILNAAKQTMLPDYYKKLLRALHEELEGIELENIPRSSSNPMYPTLKSMRKRFAGTKEPSEGYHV</sequence>
<dbReference type="PROSITE" id="PS51013">
    <property type="entry name" value="PANNEXIN"/>
    <property type="match status" value="1"/>
</dbReference>
<reference evidence="14" key="1">
    <citation type="submission" date="2020-11" db="EMBL/GenBank/DDBJ databases">
        <authorList>
            <person name="Tran Van P."/>
        </authorList>
    </citation>
    <scope>NUCLEOTIDE SEQUENCE</scope>
</reference>
<evidence type="ECO:0000256" key="6">
    <source>
        <dbReference type="ARBA" id="ARBA00022868"/>
    </source>
</evidence>
<evidence type="ECO:0000256" key="1">
    <source>
        <dbReference type="ARBA" id="ARBA00004610"/>
    </source>
</evidence>